<keyword evidence="2" id="KW-1185">Reference proteome</keyword>
<name>A0AAV3QEQ0_LITER</name>
<sequence length="110" mass="11871">MLVGMGSSVDILAFNLPVGIADLDFTVGEAPRNVTIRASFTVVDISNPSYNGLIWCPILTALRAIVSPLHLKMKFPTTGRVGEVLGDQKRARVCYQLSVPRGSSLKESPK</sequence>
<dbReference type="Proteomes" id="UP001454036">
    <property type="component" value="Unassembled WGS sequence"/>
</dbReference>
<dbReference type="EMBL" id="BAABME010004495">
    <property type="protein sequence ID" value="GAA0162562.1"/>
    <property type="molecule type" value="Genomic_DNA"/>
</dbReference>
<protein>
    <submittedName>
        <fullName evidence="1">Uncharacterized protein</fullName>
    </submittedName>
</protein>
<comment type="caution">
    <text evidence="1">The sequence shown here is derived from an EMBL/GenBank/DDBJ whole genome shotgun (WGS) entry which is preliminary data.</text>
</comment>
<evidence type="ECO:0000313" key="2">
    <source>
        <dbReference type="Proteomes" id="UP001454036"/>
    </source>
</evidence>
<organism evidence="1 2">
    <name type="scientific">Lithospermum erythrorhizon</name>
    <name type="common">Purple gromwell</name>
    <name type="synonym">Lithospermum officinale var. erythrorhizon</name>
    <dbReference type="NCBI Taxonomy" id="34254"/>
    <lineage>
        <taxon>Eukaryota</taxon>
        <taxon>Viridiplantae</taxon>
        <taxon>Streptophyta</taxon>
        <taxon>Embryophyta</taxon>
        <taxon>Tracheophyta</taxon>
        <taxon>Spermatophyta</taxon>
        <taxon>Magnoliopsida</taxon>
        <taxon>eudicotyledons</taxon>
        <taxon>Gunneridae</taxon>
        <taxon>Pentapetalae</taxon>
        <taxon>asterids</taxon>
        <taxon>lamiids</taxon>
        <taxon>Boraginales</taxon>
        <taxon>Boraginaceae</taxon>
        <taxon>Boraginoideae</taxon>
        <taxon>Lithospermeae</taxon>
        <taxon>Lithospermum</taxon>
    </lineage>
</organism>
<gene>
    <name evidence="1" type="ORF">LIER_18628</name>
</gene>
<reference evidence="1 2" key="1">
    <citation type="submission" date="2024-01" db="EMBL/GenBank/DDBJ databases">
        <title>The complete chloroplast genome sequence of Lithospermum erythrorhizon: insights into the phylogenetic relationship among Boraginaceae species and the maternal lineages of purple gromwells.</title>
        <authorList>
            <person name="Okada T."/>
            <person name="Watanabe K."/>
        </authorList>
    </citation>
    <scope>NUCLEOTIDE SEQUENCE [LARGE SCALE GENOMIC DNA]</scope>
</reference>
<dbReference type="AlphaFoldDB" id="A0AAV3QEQ0"/>
<accession>A0AAV3QEQ0</accession>
<proteinExistence type="predicted"/>
<evidence type="ECO:0000313" key="1">
    <source>
        <dbReference type="EMBL" id="GAA0162562.1"/>
    </source>
</evidence>